<dbReference type="PIRSF" id="PIRSF029557">
    <property type="entry name" value="UCP029557"/>
    <property type="match status" value="1"/>
</dbReference>
<dbReference type="AlphaFoldDB" id="A0AA37HL12"/>
<reference evidence="3" key="2">
    <citation type="submission" date="2021-08" db="EMBL/GenBank/DDBJ databases">
        <authorList>
            <person name="Tani A."/>
            <person name="Ola A."/>
            <person name="Ogura Y."/>
            <person name="Katsura K."/>
            <person name="Hayashi T."/>
        </authorList>
    </citation>
    <scope>NUCLEOTIDE SEQUENCE</scope>
    <source>
        <strain evidence="3">NBRC 103626</strain>
    </source>
</reference>
<protein>
    <recommendedName>
        <fullName evidence="5">DUF1285 domain-containing protein</fullName>
    </recommendedName>
</protein>
<dbReference type="Gene3D" id="2.30.270.10">
    <property type="entry name" value="duf1285 protein"/>
    <property type="match status" value="1"/>
</dbReference>
<comment type="caution">
    <text evidence="3">The sequence shown here is derived from an EMBL/GenBank/DDBJ whole genome shotgun (WGS) entry which is preliminary data.</text>
</comment>
<dbReference type="Pfam" id="PF21028">
    <property type="entry name" value="DUF1285_C"/>
    <property type="match status" value="1"/>
</dbReference>
<dbReference type="EMBL" id="BPQM01000007">
    <property type="protein sequence ID" value="GJD77128.1"/>
    <property type="molecule type" value="Genomic_DNA"/>
</dbReference>
<dbReference type="Gene3D" id="3.10.540.10">
    <property type="entry name" value="duf1285 like domain"/>
    <property type="match status" value="1"/>
</dbReference>
<evidence type="ECO:0000259" key="2">
    <source>
        <dbReference type="Pfam" id="PF21028"/>
    </source>
</evidence>
<sequence length="204" mass="21854">MAASPDTARDTTPDPASDPTLARLGAALAGLPQRGPAPVHLWNPPYCGPIDIRIAADGTWFHNGSPIRREKMVRLFASILRAEPDGAIRLVTPVESVGITVEDAPFCAVEMAVDGTGGDRRISFRTNVDDLVAVGPDHPLRFEQAEGGALKPYLLVRGDLWALVSRALTYDLVEMAESRVLDGRPWLGLEAGGAFHRIAPDEAA</sequence>
<dbReference type="InterPro" id="IPR010707">
    <property type="entry name" value="DUF1285"/>
</dbReference>
<dbReference type="Proteomes" id="UP001055108">
    <property type="component" value="Unassembled WGS sequence"/>
</dbReference>
<dbReference type="InterPro" id="IPR048342">
    <property type="entry name" value="DUF1285_C"/>
</dbReference>
<reference evidence="3" key="1">
    <citation type="journal article" date="2016" name="Front. Microbiol.">
        <title>Genome Sequence of the Piezophilic, Mesophilic Sulfate-Reducing Bacterium Desulfovibrio indicus J2T.</title>
        <authorList>
            <person name="Cao J."/>
            <person name="Maignien L."/>
            <person name="Shao Z."/>
            <person name="Alain K."/>
            <person name="Jebbar M."/>
        </authorList>
    </citation>
    <scope>NUCLEOTIDE SEQUENCE</scope>
    <source>
        <strain evidence="3">NBRC 103626</strain>
    </source>
</reference>
<feature type="domain" description="DUF1285" evidence="1">
    <location>
        <begin position="37"/>
        <end position="104"/>
    </location>
</feature>
<gene>
    <name evidence="3" type="ORF">NBEOAGPD_0331</name>
</gene>
<proteinExistence type="predicted"/>
<evidence type="ECO:0000259" key="1">
    <source>
        <dbReference type="Pfam" id="PF06938"/>
    </source>
</evidence>
<feature type="domain" description="DUF1285" evidence="2">
    <location>
        <begin position="105"/>
        <end position="198"/>
    </location>
</feature>
<evidence type="ECO:0000313" key="3">
    <source>
        <dbReference type="EMBL" id="GJD77128.1"/>
    </source>
</evidence>
<keyword evidence="4" id="KW-1185">Reference proteome</keyword>
<dbReference type="InterPro" id="IPR023361">
    <property type="entry name" value="DUF1285_beta_roll_sf"/>
</dbReference>
<dbReference type="Pfam" id="PF06938">
    <property type="entry name" value="DUF1285_N"/>
    <property type="match status" value="1"/>
</dbReference>
<organism evidence="3 4">
    <name type="scientific">Methylobacterium gregans</name>
    <dbReference type="NCBI Taxonomy" id="374424"/>
    <lineage>
        <taxon>Bacteria</taxon>
        <taxon>Pseudomonadati</taxon>
        <taxon>Pseudomonadota</taxon>
        <taxon>Alphaproteobacteria</taxon>
        <taxon>Hyphomicrobiales</taxon>
        <taxon>Methylobacteriaceae</taxon>
        <taxon>Methylobacterium</taxon>
    </lineage>
</organism>
<evidence type="ECO:0000313" key="4">
    <source>
        <dbReference type="Proteomes" id="UP001055108"/>
    </source>
</evidence>
<dbReference type="InterPro" id="IPR048341">
    <property type="entry name" value="DUF1285_N"/>
</dbReference>
<accession>A0AA37HL12</accession>
<evidence type="ECO:0008006" key="5">
    <source>
        <dbReference type="Google" id="ProtNLM"/>
    </source>
</evidence>
<dbReference type="RefSeq" id="WP_238300775.1">
    <property type="nucleotide sequence ID" value="NZ_BPQM01000007.1"/>
</dbReference>
<name>A0AA37HL12_9HYPH</name>